<feature type="compositionally biased region" description="Basic and acidic residues" evidence="1">
    <location>
        <begin position="101"/>
        <end position="114"/>
    </location>
</feature>
<proteinExistence type="predicted"/>
<dbReference type="Gramene" id="ORUFI03G15750.1">
    <property type="protein sequence ID" value="ORUFI03G15750.1"/>
    <property type="gene ID" value="ORUFI03G15750"/>
</dbReference>
<feature type="region of interest" description="Disordered" evidence="1">
    <location>
        <begin position="90"/>
        <end position="114"/>
    </location>
</feature>
<dbReference type="EnsemblPlants" id="ORUFI03G15750.1">
    <property type="protein sequence ID" value="ORUFI03G15750.1"/>
    <property type="gene ID" value="ORUFI03G15750"/>
</dbReference>
<evidence type="ECO:0000256" key="1">
    <source>
        <dbReference type="SAM" id="MobiDB-lite"/>
    </source>
</evidence>
<reference evidence="2" key="2">
    <citation type="submission" date="2015-06" db="UniProtKB">
        <authorList>
            <consortium name="EnsemblPlants"/>
        </authorList>
    </citation>
    <scope>IDENTIFICATION</scope>
</reference>
<sequence>MEQLEAAKNARARDSRGGSYTCTGASRTAVHGPAYRQRESHARMGVPRRTSPAGTIQRRAFAGWNASTHHTSSAAPPRPIATRLAVPCRLRGPPHQQRGTAEADCHEARGRGCQ</sequence>
<protein>
    <submittedName>
        <fullName evidence="2">Uncharacterized protein</fullName>
    </submittedName>
</protein>
<organism evidence="2 3">
    <name type="scientific">Oryza rufipogon</name>
    <name type="common">Brownbeard rice</name>
    <name type="synonym">Asian wild rice</name>
    <dbReference type="NCBI Taxonomy" id="4529"/>
    <lineage>
        <taxon>Eukaryota</taxon>
        <taxon>Viridiplantae</taxon>
        <taxon>Streptophyta</taxon>
        <taxon>Embryophyta</taxon>
        <taxon>Tracheophyta</taxon>
        <taxon>Spermatophyta</taxon>
        <taxon>Magnoliopsida</taxon>
        <taxon>Liliopsida</taxon>
        <taxon>Poales</taxon>
        <taxon>Poaceae</taxon>
        <taxon>BOP clade</taxon>
        <taxon>Oryzoideae</taxon>
        <taxon>Oryzeae</taxon>
        <taxon>Oryzinae</taxon>
        <taxon>Oryza</taxon>
    </lineage>
</organism>
<name>A0A0E0NU84_ORYRU</name>
<reference evidence="3" key="1">
    <citation type="submission" date="2013-06" db="EMBL/GenBank/DDBJ databases">
        <authorList>
            <person name="Zhao Q."/>
        </authorList>
    </citation>
    <scope>NUCLEOTIDE SEQUENCE</scope>
    <source>
        <strain evidence="3">cv. W1943</strain>
    </source>
</reference>
<feature type="region of interest" description="Disordered" evidence="1">
    <location>
        <begin position="1"/>
        <end position="54"/>
    </location>
</feature>
<dbReference type="Proteomes" id="UP000008022">
    <property type="component" value="Unassembled WGS sequence"/>
</dbReference>
<dbReference type="AlphaFoldDB" id="A0A0E0NU84"/>
<dbReference type="HOGENOM" id="CLU_2125145_0_0_1"/>
<evidence type="ECO:0000313" key="3">
    <source>
        <dbReference type="Proteomes" id="UP000008022"/>
    </source>
</evidence>
<keyword evidence="3" id="KW-1185">Reference proteome</keyword>
<evidence type="ECO:0000313" key="2">
    <source>
        <dbReference type="EnsemblPlants" id="ORUFI03G15750.1"/>
    </source>
</evidence>
<accession>A0A0E0NU84</accession>